<protein>
    <submittedName>
        <fullName evidence="2">Remodeling and spacing factor 1</fullName>
    </submittedName>
</protein>
<keyword evidence="3" id="KW-1185">Reference proteome</keyword>
<feature type="compositionally biased region" description="Acidic residues" evidence="1">
    <location>
        <begin position="1587"/>
        <end position="1605"/>
    </location>
</feature>
<dbReference type="EMBL" id="JAOAOG010000292">
    <property type="protein sequence ID" value="KAJ6232304.1"/>
    <property type="molecule type" value="Genomic_DNA"/>
</dbReference>
<feature type="compositionally biased region" description="Basic and acidic residues" evidence="1">
    <location>
        <begin position="1520"/>
        <end position="1586"/>
    </location>
</feature>
<dbReference type="PANTHER" id="PTHR35711:SF1">
    <property type="entry name" value="ECTODERMAL, ISOFORM F"/>
    <property type="match status" value="1"/>
</dbReference>
<feature type="compositionally biased region" description="Low complexity" evidence="1">
    <location>
        <begin position="1833"/>
        <end position="1877"/>
    </location>
</feature>
<name>A0ABQ8XLU7_9EUKA</name>
<gene>
    <name evidence="2" type="ORF">M0813_04823</name>
</gene>
<feature type="compositionally biased region" description="Basic and acidic residues" evidence="1">
    <location>
        <begin position="437"/>
        <end position="450"/>
    </location>
</feature>
<feature type="region of interest" description="Disordered" evidence="1">
    <location>
        <begin position="1250"/>
        <end position="1270"/>
    </location>
</feature>
<organism evidence="2 3">
    <name type="scientific">Anaeramoeba flamelloides</name>
    <dbReference type="NCBI Taxonomy" id="1746091"/>
    <lineage>
        <taxon>Eukaryota</taxon>
        <taxon>Metamonada</taxon>
        <taxon>Anaeramoebidae</taxon>
        <taxon>Anaeramoeba</taxon>
    </lineage>
</organism>
<feature type="region of interest" description="Disordered" evidence="1">
    <location>
        <begin position="410"/>
        <end position="460"/>
    </location>
</feature>
<comment type="caution">
    <text evidence="2">The sequence shown here is derived from an EMBL/GenBank/DDBJ whole genome shotgun (WGS) entry which is preliminary data.</text>
</comment>
<feature type="compositionally biased region" description="Acidic residues" evidence="1">
    <location>
        <begin position="989"/>
        <end position="1009"/>
    </location>
</feature>
<reference evidence="2" key="1">
    <citation type="submission" date="2022-08" db="EMBL/GenBank/DDBJ databases">
        <title>Novel sulfate-reducing endosymbionts in the free-living metamonad Anaeramoeba.</title>
        <authorList>
            <person name="Jerlstrom-Hultqvist J."/>
            <person name="Cepicka I."/>
            <person name="Gallot-Lavallee L."/>
            <person name="Salas-Leiva D."/>
            <person name="Curtis B.A."/>
            <person name="Zahonova K."/>
            <person name="Pipaliya S."/>
            <person name="Dacks J."/>
            <person name="Roger A.J."/>
        </authorList>
    </citation>
    <scope>NUCLEOTIDE SEQUENCE</scope>
    <source>
        <strain evidence="2">Schooner1</strain>
    </source>
</reference>
<feature type="region of interest" description="Disordered" evidence="1">
    <location>
        <begin position="977"/>
        <end position="1009"/>
    </location>
</feature>
<feature type="compositionally biased region" description="Polar residues" evidence="1">
    <location>
        <begin position="1800"/>
        <end position="1811"/>
    </location>
</feature>
<feature type="compositionally biased region" description="Acidic residues" evidence="1">
    <location>
        <begin position="410"/>
        <end position="436"/>
    </location>
</feature>
<feature type="compositionally biased region" description="Basic and acidic residues" evidence="1">
    <location>
        <begin position="1260"/>
        <end position="1270"/>
    </location>
</feature>
<feature type="region of interest" description="Disordered" evidence="1">
    <location>
        <begin position="596"/>
        <end position="619"/>
    </location>
</feature>
<feature type="region of interest" description="Disordered" evidence="1">
    <location>
        <begin position="1520"/>
        <end position="1607"/>
    </location>
</feature>
<feature type="compositionally biased region" description="Basic and acidic residues" evidence="1">
    <location>
        <begin position="1399"/>
        <end position="1418"/>
    </location>
</feature>
<accession>A0ABQ8XLU7</accession>
<feature type="compositionally biased region" description="Basic and acidic residues" evidence="1">
    <location>
        <begin position="608"/>
        <end position="619"/>
    </location>
</feature>
<feature type="region of interest" description="Disordered" evidence="1">
    <location>
        <begin position="1391"/>
        <end position="1418"/>
    </location>
</feature>
<feature type="region of interest" description="Disordered" evidence="1">
    <location>
        <begin position="1797"/>
        <end position="1883"/>
    </location>
</feature>
<evidence type="ECO:0000256" key="1">
    <source>
        <dbReference type="SAM" id="MobiDB-lite"/>
    </source>
</evidence>
<evidence type="ECO:0000313" key="2">
    <source>
        <dbReference type="EMBL" id="KAJ6232304.1"/>
    </source>
</evidence>
<feature type="compositionally biased region" description="Basic and acidic residues" evidence="1">
    <location>
        <begin position="1814"/>
        <end position="1831"/>
    </location>
</feature>
<evidence type="ECO:0000313" key="3">
    <source>
        <dbReference type="Proteomes" id="UP001150062"/>
    </source>
</evidence>
<sequence>MSDFVSKWLSAILNKKIRSPKPEQRTQYLCEAFNQLFPNSIPEITNDPIQNGNEFLEACESLHFFPPKNLTVKTLMSINNNKEAQELLKTFLKTITKETHNWQSELEYGQYFEKTNKNKKQELFEHIKYNFSKGACQFLVKKLNYKQSMFEETKIFLNTKSLILQSEKQKHQKKYDLNFFEEISFDTNNPLLVKIKFQKNCQLTSGNETNKKEKRNQENKPQEDYQFAVFLKFSDFEDFFIFWKSYQMFQWYNGMEIERYPINGKILDSEINEIEALTLRCLQNKKALFKIQQFNKKDSKYRPILLQLTKRDFTIYDETIQNKRPFKLSWIKNKTKCHLESNSNKILIFKIKKNNLKLTIKFMCQSKYQCDLIKKCIFYFPKQKSTKARENNFKHYDQTFAWQYEEKYDDDEDSEGDEDIEVGEDSEGDGDDEGGEDGQKVHDNPLHTKETVNGNENNNSNSHLTKIIIGTFDTFSRPLMIQPKPIFKKRQWEHKLIISKKRKKIKSALFACVNQYLKKNRSIFQIRFISRKKEELNEKLLLLGGKLKINKKGIKLTSGKELIFQNTFNEFQNIILHPFLETVFLLQINNEFDNKGGNDSNSVENDNSDDKEKNSTEKNNLKKLKDRKSIIIFAQDCFVRDVITHTITSFTLGKFKNCISLSTSVHPNKKIEIKDEYSKLLKISINKIADSKYNLFDHMLNESEILNKIYYNNVINFANSKDNFDNNATNDYDKNKNNQLLNLISPQISFRNDTNYTVLLLDSFKAMYCNINIILKKDHFVILFPNSLIISRFYSLNSKLFFENANSTTSIFNIDEKNSILIQFLNRDERCRFNLDFETRRRRNLINLINPVQIYNVIINLNDEQLKATIEIHSDCLYIFTQQYNWFSELNQLMSAHLKERSKDIILINFGKVRFIEIQFNTNSMAKKFIVAFNKTLGMFLKSELPSFYKKKKLLLNENKLIKKLIKQEKKIKLFKNKKQQQQQQQQYGEDDYEDEDEDDDDDDEEDDDEKEEKIAFVYWANKLIGKCLIKFNNGKIIFKAIASDNRKTIFSYYLTKSLLFHHPNYNGAIKIHFLFGKVFTLSFANELIKNTFVEQYEKNKEICQNLKINLNNIFFAKISRMNDSQSKIGKAKIIFDLEKIEINCYLNKQQQQQQQNKKTKKNQFNINAQIKEIKVSYDTKKTTIIRLVILQELRKDLILTFEDPVSCLKFINIYKSATRTKEFLSEIRIPILNYPYLSDENYDDDNNSIAFNPNHKKKEVKEKTKEKETKRIEKTEFEKKYEKLKSLSNNVTIFKVKKLQKKKSTKDISIIINLENEKLILSSKTFYRQAKYNELKLFRNPQNNKVVRLLFLKNQIPYNLIFIDKNIQKIFVNQFAQFLSKFSEKYSKKIGNEGNDENGNKIKPEDNGNNKHDTDQKNNDAQYLFSWEIQLIRKKKIRGIGKIAITKTKELSITDQKQKESLFVCDNNAKLHVRKSDNTLMFVALEKKIMFKFVEKDEINEFVNKFRECQKFFFEKENQNNNGDKVDKGENSNENEIKKDEKEMEKEKEKEKEKETETETEKEKETEKETEKEKEKENENEKLSDNDNENENGNENENENESAEDQEKSLIFKIEMKDDKGNYIAGIIKLNQHNSNIIFEFNDGLLIEKTVTSRWNLFHHPKEKQIIKIEINPDESLIIKMESFEERKTFFEIINEIILKQSEQWKVQIKFPNKSVYPGIITFQSTGIFIAVPENNGYEQLFFYNQSQLFSHPTHPILKLKSEEIILMIYFELQEELNDFVEMFYEQVNLIKASDGIQDPSSENNNQTSDSENEYKSSDINKSSNDDLDYHSGSTSSSISRSQPISGSGSSSNSNSNSNSDGGSSSDLTSGESSFSNSDDEHENKIVQMKAKVIQCSTKIFSKDDSVEFLIGKNILTIKQISGSNHDEIKLNSLKLFSKKSAKNMTKIIFSENDSMVFSFQNEEQQSYFTETVFKQRK</sequence>
<proteinExistence type="predicted"/>
<dbReference type="Proteomes" id="UP001150062">
    <property type="component" value="Unassembled WGS sequence"/>
</dbReference>
<dbReference type="PANTHER" id="PTHR35711">
    <property type="entry name" value="EXPRESSED PROTEIN"/>
    <property type="match status" value="1"/>
</dbReference>